<evidence type="ECO:0000313" key="2">
    <source>
        <dbReference type="Proteomes" id="UP000805193"/>
    </source>
</evidence>
<name>A0AC60QVE0_IXOPE</name>
<organism evidence="1 2">
    <name type="scientific">Ixodes persulcatus</name>
    <name type="common">Taiga tick</name>
    <dbReference type="NCBI Taxonomy" id="34615"/>
    <lineage>
        <taxon>Eukaryota</taxon>
        <taxon>Metazoa</taxon>
        <taxon>Ecdysozoa</taxon>
        <taxon>Arthropoda</taxon>
        <taxon>Chelicerata</taxon>
        <taxon>Arachnida</taxon>
        <taxon>Acari</taxon>
        <taxon>Parasitiformes</taxon>
        <taxon>Ixodida</taxon>
        <taxon>Ixodoidea</taxon>
        <taxon>Ixodidae</taxon>
        <taxon>Ixodinae</taxon>
        <taxon>Ixodes</taxon>
    </lineage>
</organism>
<feature type="non-terminal residue" evidence="1">
    <location>
        <position position="1"/>
    </location>
</feature>
<comment type="caution">
    <text evidence="1">The sequence shown here is derived from an EMBL/GenBank/DDBJ whole genome shotgun (WGS) entry which is preliminary data.</text>
</comment>
<accession>A0AC60QVE0</accession>
<reference evidence="1 2" key="1">
    <citation type="journal article" date="2020" name="Cell">
        <title>Large-Scale Comparative Analyses of Tick Genomes Elucidate Their Genetic Diversity and Vector Capacities.</title>
        <authorList>
            <consortium name="Tick Genome and Microbiome Consortium (TIGMIC)"/>
            <person name="Jia N."/>
            <person name="Wang J."/>
            <person name="Shi W."/>
            <person name="Du L."/>
            <person name="Sun Y."/>
            <person name="Zhan W."/>
            <person name="Jiang J.F."/>
            <person name="Wang Q."/>
            <person name="Zhang B."/>
            <person name="Ji P."/>
            <person name="Bell-Sakyi L."/>
            <person name="Cui X.M."/>
            <person name="Yuan T.T."/>
            <person name="Jiang B.G."/>
            <person name="Yang W.F."/>
            <person name="Lam T.T."/>
            <person name="Chang Q.C."/>
            <person name="Ding S.J."/>
            <person name="Wang X.J."/>
            <person name="Zhu J.G."/>
            <person name="Ruan X.D."/>
            <person name="Zhao L."/>
            <person name="Wei J.T."/>
            <person name="Ye R.Z."/>
            <person name="Que T.C."/>
            <person name="Du C.H."/>
            <person name="Zhou Y.H."/>
            <person name="Cheng J.X."/>
            <person name="Dai P.F."/>
            <person name="Guo W.B."/>
            <person name="Han X.H."/>
            <person name="Huang E.J."/>
            <person name="Li L.F."/>
            <person name="Wei W."/>
            <person name="Gao Y.C."/>
            <person name="Liu J.Z."/>
            <person name="Shao H.Z."/>
            <person name="Wang X."/>
            <person name="Wang C.C."/>
            <person name="Yang T.C."/>
            <person name="Huo Q.B."/>
            <person name="Li W."/>
            <person name="Chen H.Y."/>
            <person name="Chen S.E."/>
            <person name="Zhou L.G."/>
            <person name="Ni X.B."/>
            <person name="Tian J.H."/>
            <person name="Sheng Y."/>
            <person name="Liu T."/>
            <person name="Pan Y.S."/>
            <person name="Xia L.Y."/>
            <person name="Li J."/>
            <person name="Zhao F."/>
            <person name="Cao W.C."/>
        </authorList>
    </citation>
    <scope>NUCLEOTIDE SEQUENCE [LARGE SCALE GENOMIC DNA]</scope>
    <source>
        <strain evidence="1">Iper-2018</strain>
    </source>
</reference>
<dbReference type="Proteomes" id="UP000805193">
    <property type="component" value="Unassembled WGS sequence"/>
</dbReference>
<protein>
    <submittedName>
        <fullName evidence="1">Uncharacterized protein</fullName>
    </submittedName>
</protein>
<dbReference type="EMBL" id="JABSTQ010004816">
    <property type="protein sequence ID" value="KAG0440945.1"/>
    <property type="molecule type" value="Genomic_DNA"/>
</dbReference>
<keyword evidence="2" id="KW-1185">Reference proteome</keyword>
<proteinExistence type="predicted"/>
<sequence length="278" mass="30577">FALLNSPAGLAAYILEKFSTWTRAENRDLEDGGLTTKYSLDELLTNVMVYWATDSITSSMRYYKENIGSVVLAKNRRTPVTVPSGFAIFPEELIAFPEAVIGSMYTDVVTFTYHSKGGHFPAMEEPALLEKDLRSFVLAVEARNATQRSVPRPFPFVDLGPLAPKVMLTFGPETSPGAGTFARTRFEPQTVQKEPGKASQAARDTKKTGHIRNDCRVPRCDDCHDYSHTGENCVKSYAVATAEPPTDETTDLIMEEAEVELAATVHASGKEEDGMPTQ</sequence>
<evidence type="ECO:0000313" key="1">
    <source>
        <dbReference type="EMBL" id="KAG0440945.1"/>
    </source>
</evidence>
<gene>
    <name evidence="1" type="ORF">HPB47_016103</name>
</gene>